<dbReference type="PANTHER" id="PTHR48069:SF3">
    <property type="entry name" value="DIHYDROFOLATE REDUCTASE"/>
    <property type="match status" value="1"/>
</dbReference>
<dbReference type="InterPro" id="IPR024072">
    <property type="entry name" value="DHFR-like_dom_sf"/>
</dbReference>
<dbReference type="PRINTS" id="PR00070">
    <property type="entry name" value="DHFR"/>
</dbReference>
<dbReference type="GO" id="GO:0004146">
    <property type="term" value="F:dihydrofolate reductase activity"/>
    <property type="evidence" value="ECO:0007669"/>
    <property type="project" value="UniProtKB-EC"/>
</dbReference>
<evidence type="ECO:0000256" key="4">
    <source>
        <dbReference type="ARBA" id="ARBA00022563"/>
    </source>
</evidence>
<sequence length="164" mass="19346">MLIAIWAQSQNGVIGRDNQLPWRLPNDLKFFKDQTQGHPVVMGRRTFASMNYRPLPQRENIILSRQAQFFESDYDQSDVIITDQIEDILSRAQKQDVFIMGGASVYQLFWPYLDELRRTLVMADIVGGTYFNPDLSTFSLYHSVDHPVDDQHAYPYRFEFYRKR</sequence>
<dbReference type="AlphaFoldDB" id="A0A0X8FJZ9"/>
<dbReference type="GO" id="GO:0006730">
    <property type="term" value="P:one-carbon metabolic process"/>
    <property type="evidence" value="ECO:0007669"/>
    <property type="project" value="UniProtKB-KW"/>
</dbReference>
<dbReference type="PANTHER" id="PTHR48069">
    <property type="entry name" value="DIHYDROFOLATE REDUCTASE"/>
    <property type="match status" value="1"/>
</dbReference>
<reference evidence="10" key="2">
    <citation type="submission" date="2016-01" db="EMBL/GenBank/DDBJ databases">
        <title>Six Aerococcus type strain genome sequencing and assembly using PacBio and Illumina Hiseq.</title>
        <authorList>
            <person name="Carkaci D."/>
            <person name="Dargis R."/>
            <person name="Nielsen X.C."/>
            <person name="Skovgaard O."/>
            <person name="Fuursted K."/>
            <person name="Christensen J.J."/>
        </authorList>
    </citation>
    <scope>NUCLEOTIDE SEQUENCE [LARGE SCALE GENOMIC DNA]</scope>
    <source>
        <strain evidence="10">CCUG42038B</strain>
    </source>
</reference>
<evidence type="ECO:0000256" key="7">
    <source>
        <dbReference type="PIRNR" id="PIRNR000194"/>
    </source>
</evidence>
<gene>
    <name evidence="9" type="ORF">AWM75_01230</name>
</gene>
<dbReference type="GO" id="GO:0046452">
    <property type="term" value="P:dihydrofolate metabolic process"/>
    <property type="evidence" value="ECO:0007669"/>
    <property type="project" value="TreeGrafter"/>
</dbReference>
<dbReference type="GO" id="GO:0046655">
    <property type="term" value="P:folic acid metabolic process"/>
    <property type="evidence" value="ECO:0007669"/>
    <property type="project" value="TreeGrafter"/>
</dbReference>
<dbReference type="PROSITE" id="PS00075">
    <property type="entry name" value="DHFR_1"/>
    <property type="match status" value="1"/>
</dbReference>
<accession>A0A0X8FJZ9</accession>
<dbReference type="GO" id="GO:0046654">
    <property type="term" value="P:tetrahydrofolate biosynthetic process"/>
    <property type="evidence" value="ECO:0007669"/>
    <property type="project" value="UniProtKB-UniPathway"/>
</dbReference>
<dbReference type="PIRSF" id="PIRSF000194">
    <property type="entry name" value="DHFR"/>
    <property type="match status" value="1"/>
</dbReference>
<comment type="catalytic activity">
    <reaction evidence="7">
        <text>(6S)-5,6,7,8-tetrahydrofolate + NADP(+) = 7,8-dihydrofolate + NADPH + H(+)</text>
        <dbReference type="Rhea" id="RHEA:15009"/>
        <dbReference type="ChEBI" id="CHEBI:15378"/>
        <dbReference type="ChEBI" id="CHEBI:57451"/>
        <dbReference type="ChEBI" id="CHEBI:57453"/>
        <dbReference type="ChEBI" id="CHEBI:57783"/>
        <dbReference type="ChEBI" id="CHEBI:58349"/>
        <dbReference type="EC" id="1.5.1.3"/>
    </reaction>
</comment>
<dbReference type="Gene3D" id="3.40.430.10">
    <property type="entry name" value="Dihydrofolate Reductase, subunit A"/>
    <property type="match status" value="1"/>
</dbReference>
<name>A0A0X8FJZ9_9LACT</name>
<dbReference type="SUPFAM" id="SSF53597">
    <property type="entry name" value="Dihydrofolate reductase-like"/>
    <property type="match status" value="1"/>
</dbReference>
<dbReference type="CDD" id="cd00209">
    <property type="entry name" value="DHFR"/>
    <property type="match status" value="1"/>
</dbReference>
<keyword evidence="5 7" id="KW-0521">NADP</keyword>
<dbReference type="GO" id="GO:0050661">
    <property type="term" value="F:NADP binding"/>
    <property type="evidence" value="ECO:0007669"/>
    <property type="project" value="InterPro"/>
</dbReference>
<dbReference type="InterPro" id="IPR012259">
    <property type="entry name" value="DHFR"/>
</dbReference>
<evidence type="ECO:0000256" key="6">
    <source>
        <dbReference type="ARBA" id="ARBA00023002"/>
    </source>
</evidence>
<organism evidence="9 10">
    <name type="scientific">Aerococcus urinaehominis</name>
    <dbReference type="NCBI Taxonomy" id="128944"/>
    <lineage>
        <taxon>Bacteria</taxon>
        <taxon>Bacillati</taxon>
        <taxon>Bacillota</taxon>
        <taxon>Bacilli</taxon>
        <taxon>Lactobacillales</taxon>
        <taxon>Aerococcaceae</taxon>
        <taxon>Aerococcus</taxon>
    </lineage>
</organism>
<comment type="function">
    <text evidence="7">Key enzyme in folate metabolism. Catalyzes an essential reaction for de novo glycine and purine synthesis, and for DNA precursor synthesis.</text>
</comment>
<evidence type="ECO:0000313" key="9">
    <source>
        <dbReference type="EMBL" id="AMB98699.1"/>
    </source>
</evidence>
<dbReference type="Pfam" id="PF00186">
    <property type="entry name" value="DHFR_1"/>
    <property type="match status" value="1"/>
</dbReference>
<comment type="pathway">
    <text evidence="1 7">Cofactor biosynthesis; tetrahydrofolate biosynthesis; 5,6,7,8-tetrahydrofolate from 7,8-dihydrofolate: step 1/1.</text>
</comment>
<evidence type="ECO:0000256" key="3">
    <source>
        <dbReference type="ARBA" id="ARBA00012856"/>
    </source>
</evidence>
<dbReference type="Proteomes" id="UP000062260">
    <property type="component" value="Chromosome"/>
</dbReference>
<evidence type="ECO:0000256" key="8">
    <source>
        <dbReference type="RuleBase" id="RU004474"/>
    </source>
</evidence>
<comment type="similarity">
    <text evidence="2 7 8">Belongs to the dihydrofolate reductase family.</text>
</comment>
<dbReference type="InterPro" id="IPR017925">
    <property type="entry name" value="DHFR_CS"/>
</dbReference>
<dbReference type="UniPathway" id="UPA00077">
    <property type="reaction ID" value="UER00158"/>
</dbReference>
<proteinExistence type="inferred from homology"/>
<dbReference type="STRING" id="128944.AWM75_01230"/>
<evidence type="ECO:0000313" key="10">
    <source>
        <dbReference type="Proteomes" id="UP000062260"/>
    </source>
</evidence>
<keyword evidence="6 7" id="KW-0560">Oxidoreductase</keyword>
<dbReference type="GO" id="GO:0005829">
    <property type="term" value="C:cytosol"/>
    <property type="evidence" value="ECO:0007669"/>
    <property type="project" value="TreeGrafter"/>
</dbReference>
<evidence type="ECO:0000256" key="5">
    <source>
        <dbReference type="ARBA" id="ARBA00022857"/>
    </source>
</evidence>
<dbReference type="EMBL" id="CP014163">
    <property type="protein sequence ID" value="AMB98699.1"/>
    <property type="molecule type" value="Genomic_DNA"/>
</dbReference>
<reference evidence="9 10" key="1">
    <citation type="journal article" date="2016" name="Genome Announc.">
        <title>Complete Genome Sequences of Aerococcus christensenii CCUG 28831T, Aerococcus sanguinicola CCUG 43001T, Aerococcus urinae CCUG 36881T, Aerococcus urinaeequi CCUG 28094T, Aerococcus urinaehominis CCUG 42038 BT, and Aerococcus viridans CCUG 4311T.</title>
        <authorList>
            <person name="Carkaci D."/>
            <person name="Dargis R."/>
            <person name="Nielsen X.C."/>
            <person name="Skovgaard O."/>
            <person name="Fuursted K."/>
            <person name="Christensen J.J."/>
        </authorList>
    </citation>
    <scope>NUCLEOTIDE SEQUENCE [LARGE SCALE GENOMIC DNA]</scope>
    <source>
        <strain evidence="9 10">CCUG42038B</strain>
    </source>
</reference>
<keyword evidence="10" id="KW-1185">Reference proteome</keyword>
<evidence type="ECO:0000256" key="2">
    <source>
        <dbReference type="ARBA" id="ARBA00009539"/>
    </source>
</evidence>
<evidence type="ECO:0000256" key="1">
    <source>
        <dbReference type="ARBA" id="ARBA00004903"/>
    </source>
</evidence>
<keyword evidence="4 7" id="KW-0554">One-carbon metabolism</keyword>
<dbReference type="KEGG" id="auh:AWM75_01230"/>
<dbReference type="RefSeq" id="WP_067977358.1">
    <property type="nucleotide sequence ID" value="NZ_CP014163.1"/>
</dbReference>
<dbReference type="EC" id="1.5.1.3" evidence="3 7"/>
<protein>
    <recommendedName>
        <fullName evidence="3 7">Dihydrofolate reductase</fullName>
        <ecNumber evidence="3 7">1.5.1.3</ecNumber>
    </recommendedName>
</protein>
<dbReference type="PROSITE" id="PS51330">
    <property type="entry name" value="DHFR_2"/>
    <property type="match status" value="1"/>
</dbReference>
<dbReference type="InterPro" id="IPR001796">
    <property type="entry name" value="DHFR_dom"/>
</dbReference>
<dbReference type="OrthoDB" id="9804315at2"/>